<evidence type="ECO:0000313" key="3">
    <source>
        <dbReference type="EMBL" id="GFJ82458.1"/>
    </source>
</evidence>
<evidence type="ECO:0008006" key="5">
    <source>
        <dbReference type="Google" id="ProtNLM"/>
    </source>
</evidence>
<comment type="caution">
    <text evidence="3">The sequence shown here is derived from an EMBL/GenBank/DDBJ whole genome shotgun (WGS) entry which is preliminary data.</text>
</comment>
<keyword evidence="1" id="KW-1133">Transmembrane helix</keyword>
<keyword evidence="1" id="KW-0472">Membrane</keyword>
<proteinExistence type="predicted"/>
<evidence type="ECO:0000256" key="1">
    <source>
        <dbReference type="SAM" id="Phobius"/>
    </source>
</evidence>
<reference evidence="3 4" key="2">
    <citation type="submission" date="2020-03" db="EMBL/GenBank/DDBJ databases">
        <authorList>
            <person name="Ichikawa N."/>
            <person name="Kimura A."/>
            <person name="Kitahashi Y."/>
            <person name="Uohara A."/>
        </authorList>
    </citation>
    <scope>NUCLEOTIDE SEQUENCE [LARGE SCALE GENOMIC DNA]</scope>
    <source>
        <strain evidence="3 4">NBRC 108639</strain>
    </source>
</reference>
<protein>
    <recommendedName>
        <fullName evidence="5">DUF916 domain-containing protein</fullName>
    </recommendedName>
</protein>
<sequence>MEGRGDAALHHPRHGGPAMNRSLLPRLAAALAAVLVAVPLAPGVATAEPTPGTPAVTWAVQPADERGPDGRRWIERTLDPGQVVTERLAVRNFSDRPTVFALKAADGYLTDKGRFNMLPSNQKSVDGGTWIEVRDTVTVPAKGTAVVPFTITVPRDARPGDHPAGIAATVTATGGTVAVESRVGFRVMMRVSGTITASLAVDGLTTTYRRSWNPFSAGSVRVRYTATNDGSVGATGAATVTTGELFGAVEHRTGAEVAQSLPGGSREVDVTVDGVWALGPLRTTVVLTPAVLDGDTSGAQIRPAEATVTVWTLPGPQLVLLALLAALALTARAAVRRRRRRLAALLARARDEGRAEARESTLAER</sequence>
<evidence type="ECO:0000313" key="4">
    <source>
        <dbReference type="Proteomes" id="UP000482800"/>
    </source>
</evidence>
<gene>
    <name evidence="3" type="ORF">Phou_066380</name>
</gene>
<feature type="signal peptide" evidence="2">
    <location>
        <begin position="1"/>
        <end position="47"/>
    </location>
</feature>
<dbReference type="Proteomes" id="UP000482800">
    <property type="component" value="Unassembled WGS sequence"/>
</dbReference>
<name>A0A6V8KJ39_9ACTN</name>
<organism evidence="3 4">
    <name type="scientific">Phytohabitans houttuyneae</name>
    <dbReference type="NCBI Taxonomy" id="1076126"/>
    <lineage>
        <taxon>Bacteria</taxon>
        <taxon>Bacillati</taxon>
        <taxon>Actinomycetota</taxon>
        <taxon>Actinomycetes</taxon>
        <taxon>Micromonosporales</taxon>
        <taxon>Micromonosporaceae</taxon>
    </lineage>
</organism>
<feature type="chain" id="PRO_5029002449" description="DUF916 domain-containing protein" evidence="2">
    <location>
        <begin position="48"/>
        <end position="365"/>
    </location>
</feature>
<accession>A0A6V8KJ39</accession>
<reference evidence="3 4" key="1">
    <citation type="submission" date="2020-03" db="EMBL/GenBank/DDBJ databases">
        <title>Whole genome shotgun sequence of Phytohabitans houttuyneae NBRC 108639.</title>
        <authorList>
            <person name="Komaki H."/>
            <person name="Tamura T."/>
        </authorList>
    </citation>
    <scope>NUCLEOTIDE SEQUENCE [LARGE SCALE GENOMIC DNA]</scope>
    <source>
        <strain evidence="3 4">NBRC 108639</strain>
    </source>
</reference>
<keyword evidence="4" id="KW-1185">Reference proteome</keyword>
<dbReference type="AlphaFoldDB" id="A0A6V8KJ39"/>
<keyword evidence="2" id="KW-0732">Signal</keyword>
<dbReference type="EMBL" id="BLPF01000002">
    <property type="protein sequence ID" value="GFJ82458.1"/>
    <property type="molecule type" value="Genomic_DNA"/>
</dbReference>
<feature type="transmembrane region" description="Helical" evidence="1">
    <location>
        <begin position="318"/>
        <end position="335"/>
    </location>
</feature>
<evidence type="ECO:0000256" key="2">
    <source>
        <dbReference type="SAM" id="SignalP"/>
    </source>
</evidence>
<keyword evidence="1" id="KW-0812">Transmembrane</keyword>